<evidence type="ECO:0000313" key="2">
    <source>
        <dbReference type="Proteomes" id="UP000825015"/>
    </source>
</evidence>
<sequence length="222" mass="26407">MLFEDLKSLETNDEISKNDILKILKKWAENVSVFDIMNSTSKFRESCKYVQEEYKGHFDDIYVKNFYMRIKDIKKDNKDYKDNINKKTFLKAIDYFKKQDDQRKVENKIKSKIKNKVENKVENKLENNEEIKLENEVEKNEKDKIKTKLESKENGTKVQRLIYYLICIYTTFILDEPIHHVGSIFPGHTKVRYENGTYYCPVKNNNVGNLKAVCRFCIAKQG</sequence>
<gene>
    <name evidence="1" type="ORF">MarbSA_01160</name>
</gene>
<keyword evidence="2" id="KW-1185">Reference proteome</keyword>
<protein>
    <submittedName>
        <fullName evidence="1">Uncharacterized protein</fullName>
    </submittedName>
</protein>
<accession>A0ACA8R0I0</accession>
<evidence type="ECO:0000313" key="1">
    <source>
        <dbReference type="EMBL" id="BBL61076.1"/>
    </source>
</evidence>
<dbReference type="Proteomes" id="UP000825015">
    <property type="component" value="Chromosome"/>
</dbReference>
<dbReference type="EMBL" id="AP019779">
    <property type="protein sequence ID" value="BBL61076.1"/>
    <property type="molecule type" value="Genomic_DNA"/>
</dbReference>
<name>A0ACA8R0I0_METAZ</name>
<reference evidence="1" key="1">
    <citation type="submission" date="2019-06" db="EMBL/GenBank/DDBJ databases">
        <title>Complete genome sequence of Methanobrevibacter arboriphilus strain SA.</title>
        <authorList>
            <person name="Asakawa S."/>
        </authorList>
    </citation>
    <scope>NUCLEOTIDE SEQUENCE</scope>
    <source>
        <strain evidence="1">SA</strain>
    </source>
</reference>
<proteinExistence type="predicted"/>
<organism evidence="1 2">
    <name type="scientific">Methanobrevibacter arboriphilus</name>
    <dbReference type="NCBI Taxonomy" id="39441"/>
    <lineage>
        <taxon>Archaea</taxon>
        <taxon>Methanobacteriati</taxon>
        <taxon>Methanobacteriota</taxon>
        <taxon>Methanomada group</taxon>
        <taxon>Methanobacteria</taxon>
        <taxon>Methanobacteriales</taxon>
        <taxon>Methanobacteriaceae</taxon>
        <taxon>Methanobrevibacter</taxon>
    </lineage>
</organism>